<reference evidence="2" key="1">
    <citation type="submission" date="2023-07" db="EMBL/GenBank/DDBJ databases">
        <title>draft genome sequence of fig (Ficus carica).</title>
        <authorList>
            <person name="Takahashi T."/>
            <person name="Nishimura K."/>
        </authorList>
    </citation>
    <scope>NUCLEOTIDE SEQUENCE</scope>
</reference>
<dbReference type="PANTHER" id="PTHR16008">
    <property type="entry name" value="F-BOX ONLY PROTEIN 4"/>
    <property type="match status" value="1"/>
</dbReference>
<dbReference type="InterPro" id="IPR039588">
    <property type="entry name" value="FBXO4"/>
</dbReference>
<protein>
    <recommendedName>
        <fullName evidence="1">F-box domain-containing protein</fullName>
    </recommendedName>
</protein>
<dbReference type="GO" id="GO:0031146">
    <property type="term" value="P:SCF-dependent proteasomal ubiquitin-dependent protein catabolic process"/>
    <property type="evidence" value="ECO:0007669"/>
    <property type="project" value="InterPro"/>
</dbReference>
<evidence type="ECO:0000259" key="1">
    <source>
        <dbReference type="PROSITE" id="PS50181"/>
    </source>
</evidence>
<dbReference type="PANTHER" id="PTHR16008:SF4">
    <property type="entry name" value="F-BOX ONLY PROTEIN 4"/>
    <property type="match status" value="1"/>
</dbReference>
<proteinExistence type="predicted"/>
<feature type="domain" description="F-box" evidence="1">
    <location>
        <begin position="4"/>
        <end position="50"/>
    </location>
</feature>
<dbReference type="SUPFAM" id="SSF81383">
    <property type="entry name" value="F-box domain"/>
    <property type="match status" value="1"/>
</dbReference>
<evidence type="ECO:0000313" key="2">
    <source>
        <dbReference type="EMBL" id="GMN46501.1"/>
    </source>
</evidence>
<evidence type="ECO:0000313" key="3">
    <source>
        <dbReference type="Proteomes" id="UP001187192"/>
    </source>
</evidence>
<dbReference type="InterPro" id="IPR001810">
    <property type="entry name" value="F-box_dom"/>
</dbReference>
<gene>
    <name evidence="2" type="ORF">TIFTF001_015686</name>
</gene>
<dbReference type="PROSITE" id="PS50181">
    <property type="entry name" value="FBOX"/>
    <property type="match status" value="1"/>
</dbReference>
<dbReference type="SMART" id="SM00256">
    <property type="entry name" value="FBOX"/>
    <property type="match status" value="1"/>
</dbReference>
<dbReference type="AlphaFoldDB" id="A0AA88ALX2"/>
<accession>A0AA88ALX2</accession>
<dbReference type="InterPro" id="IPR036047">
    <property type="entry name" value="F-box-like_dom_sf"/>
</dbReference>
<dbReference type="Pfam" id="PF12937">
    <property type="entry name" value="F-box-like"/>
    <property type="match status" value="1"/>
</dbReference>
<comment type="caution">
    <text evidence="2">The sequence shown here is derived from an EMBL/GenBank/DDBJ whole genome shotgun (WGS) entry which is preliminary data.</text>
</comment>
<name>A0AA88ALX2_FICCA</name>
<sequence length="251" mass="28742">MEWENIQKSLPDDIVLKIASSLQALDLCALGSCSRFWRELCKSDCLWESLVKERWPFLGCLEEGSPPSSSSSSTAVEVPLSQVWRAFYIERHNEMASRVMKRFSQCESVEAGDYSKAIEDLDDMKLGFKDVEMLLFKPKLNPVLNLVGVQYSINRVGVSAENILKALHYHKISDRQVCIRWWKLGRWFYGFRMRDESHIRHVSLADLLTAKEKEVLGVLCRGAVHEVLRVQISIADPSSTPWYSQSTQIQA</sequence>
<dbReference type="Gene3D" id="1.20.1280.50">
    <property type="match status" value="1"/>
</dbReference>
<keyword evidence="3" id="KW-1185">Reference proteome</keyword>
<dbReference type="GO" id="GO:0000209">
    <property type="term" value="P:protein polyubiquitination"/>
    <property type="evidence" value="ECO:0007669"/>
    <property type="project" value="TreeGrafter"/>
</dbReference>
<dbReference type="Proteomes" id="UP001187192">
    <property type="component" value="Unassembled WGS sequence"/>
</dbReference>
<organism evidence="2 3">
    <name type="scientific">Ficus carica</name>
    <name type="common">Common fig</name>
    <dbReference type="NCBI Taxonomy" id="3494"/>
    <lineage>
        <taxon>Eukaryota</taxon>
        <taxon>Viridiplantae</taxon>
        <taxon>Streptophyta</taxon>
        <taxon>Embryophyta</taxon>
        <taxon>Tracheophyta</taxon>
        <taxon>Spermatophyta</taxon>
        <taxon>Magnoliopsida</taxon>
        <taxon>eudicotyledons</taxon>
        <taxon>Gunneridae</taxon>
        <taxon>Pentapetalae</taxon>
        <taxon>rosids</taxon>
        <taxon>fabids</taxon>
        <taxon>Rosales</taxon>
        <taxon>Moraceae</taxon>
        <taxon>Ficeae</taxon>
        <taxon>Ficus</taxon>
    </lineage>
</organism>
<dbReference type="Gramene" id="FCD_00012784-RA">
    <property type="protein sequence ID" value="FCD_00012784-RA:cds"/>
    <property type="gene ID" value="FCD_00012784"/>
</dbReference>
<dbReference type="EMBL" id="BTGU01000023">
    <property type="protein sequence ID" value="GMN46501.1"/>
    <property type="molecule type" value="Genomic_DNA"/>
</dbReference>
<dbReference type="GO" id="GO:0019005">
    <property type="term" value="C:SCF ubiquitin ligase complex"/>
    <property type="evidence" value="ECO:0007669"/>
    <property type="project" value="TreeGrafter"/>
</dbReference>